<accession>A0A0F9K0L0</accession>
<feature type="compositionally biased region" description="Pro residues" evidence="1">
    <location>
        <begin position="85"/>
        <end position="96"/>
    </location>
</feature>
<gene>
    <name evidence="2" type="ORF">LCGC14_1761330</name>
</gene>
<evidence type="ECO:0000256" key="1">
    <source>
        <dbReference type="SAM" id="MobiDB-lite"/>
    </source>
</evidence>
<dbReference type="AlphaFoldDB" id="A0A0F9K0L0"/>
<reference evidence="2" key="1">
    <citation type="journal article" date="2015" name="Nature">
        <title>Complex archaea that bridge the gap between prokaryotes and eukaryotes.</title>
        <authorList>
            <person name="Spang A."/>
            <person name="Saw J.H."/>
            <person name="Jorgensen S.L."/>
            <person name="Zaremba-Niedzwiedzka K."/>
            <person name="Martijn J."/>
            <person name="Lind A.E."/>
            <person name="van Eijk R."/>
            <person name="Schleper C."/>
            <person name="Guy L."/>
            <person name="Ettema T.J."/>
        </authorList>
    </citation>
    <scope>NUCLEOTIDE SEQUENCE</scope>
</reference>
<feature type="region of interest" description="Disordered" evidence="1">
    <location>
        <begin position="71"/>
        <end position="104"/>
    </location>
</feature>
<comment type="caution">
    <text evidence="2">The sequence shown here is derived from an EMBL/GenBank/DDBJ whole genome shotgun (WGS) entry which is preliminary data.</text>
</comment>
<sequence>MNEPSITVDSTTLDDYGNLWVYPTGGGEPTKIGSKRPQLHPLFQPGVAVALTWDSYLDKPYVKDAKLMSGALPPPVKPVMTQTGTPPPPTPKPPQSPTRVNEAESSKARGVAFSYVTALKVAQIRAGVLTEKELTLEDTLAMIERAELISNYIKGDFIVETK</sequence>
<protein>
    <submittedName>
        <fullName evidence="2">Uncharacterized protein</fullName>
    </submittedName>
</protein>
<name>A0A0F9K0L0_9ZZZZ</name>
<proteinExistence type="predicted"/>
<dbReference type="EMBL" id="LAZR01016389">
    <property type="protein sequence ID" value="KKM04733.1"/>
    <property type="molecule type" value="Genomic_DNA"/>
</dbReference>
<evidence type="ECO:0000313" key="2">
    <source>
        <dbReference type="EMBL" id="KKM04733.1"/>
    </source>
</evidence>
<organism evidence="2">
    <name type="scientific">marine sediment metagenome</name>
    <dbReference type="NCBI Taxonomy" id="412755"/>
    <lineage>
        <taxon>unclassified sequences</taxon>
        <taxon>metagenomes</taxon>
        <taxon>ecological metagenomes</taxon>
    </lineage>
</organism>